<sequence length="33" mass="3266">MISILMDIVRVTLATGSAAVTGSANTGSTALWG</sequence>
<dbReference type="Proteomes" id="UP000019150">
    <property type="component" value="Chromosome"/>
</dbReference>
<gene>
    <name evidence="1" type="ORF">NONO_c48040</name>
</gene>
<name>W5TKT9_9NOCA</name>
<dbReference type="HOGENOM" id="CLU_3382921_0_0_11"/>
<keyword evidence="2" id="KW-1185">Reference proteome</keyword>
<accession>W5TKT9</accession>
<organism evidence="1 2">
    <name type="scientific">Nocardia nova SH22a</name>
    <dbReference type="NCBI Taxonomy" id="1415166"/>
    <lineage>
        <taxon>Bacteria</taxon>
        <taxon>Bacillati</taxon>
        <taxon>Actinomycetota</taxon>
        <taxon>Actinomycetes</taxon>
        <taxon>Mycobacteriales</taxon>
        <taxon>Nocardiaceae</taxon>
        <taxon>Nocardia</taxon>
    </lineage>
</organism>
<dbReference type="KEGG" id="nno:NONO_c48040"/>
<proteinExistence type="predicted"/>
<evidence type="ECO:0000313" key="1">
    <source>
        <dbReference type="EMBL" id="AHH19588.1"/>
    </source>
</evidence>
<dbReference type="EMBL" id="CP006850">
    <property type="protein sequence ID" value="AHH19588.1"/>
    <property type="molecule type" value="Genomic_DNA"/>
</dbReference>
<reference evidence="1 2" key="1">
    <citation type="journal article" date="2014" name="Appl. Environ. Microbiol.">
        <title>Insights into the Microbial Degradation of Rubber and Gutta-Percha by Analysis of the Complete Genome of Nocardia nova SH22a.</title>
        <authorList>
            <person name="Luo Q."/>
            <person name="Hiessl S."/>
            <person name="Poehlein A."/>
            <person name="Daniel R."/>
            <person name="Steinbuchel A."/>
        </authorList>
    </citation>
    <scope>NUCLEOTIDE SEQUENCE [LARGE SCALE GENOMIC DNA]</scope>
    <source>
        <strain evidence="1">SH22a</strain>
    </source>
</reference>
<dbReference type="AlphaFoldDB" id="W5TKT9"/>
<protein>
    <submittedName>
        <fullName evidence="1">Uncharacterized protein</fullName>
    </submittedName>
</protein>
<evidence type="ECO:0000313" key="2">
    <source>
        <dbReference type="Proteomes" id="UP000019150"/>
    </source>
</evidence>